<dbReference type="InterPro" id="IPR000959">
    <property type="entry name" value="POLO_box_dom"/>
</dbReference>
<keyword evidence="4" id="KW-0547">Nucleotide-binding</keyword>
<keyword evidence="5" id="KW-0418">Kinase</keyword>
<sequence length="299" mass="34619">MAFAVPTGTDTAPQKDPPDLDVDEKQELETATVTPIRNHPETAMRAVQCLKRRQSVQDGSSLKRAAQSPILNRAPQEAQFNKLRRLLRRLISARPPERRFRSTNDPEDLAFMPVFWVSKWVDYTDKYGLGYQLSDNSIGVVFNDTTRIIQFNDNESVAYVDEDCIEHYHSLEEYPPSLEKKIILLKHFCIYMKKLCTTGEDVSSKVCADNAGRACVQKWLRTSSAMSFYLTNGTVQINFFKDHTKLILCPLRWAVTYIDKRRFFHTYRLEMLRYGCPSPLFCRLKYAQTILDRMTTMSC</sequence>
<dbReference type="CDD" id="cd13118">
    <property type="entry name" value="POLO_box_1"/>
    <property type="match status" value="1"/>
</dbReference>
<dbReference type="PANTHER" id="PTHR24345">
    <property type="entry name" value="SERINE/THREONINE-PROTEIN KINASE PLK"/>
    <property type="match status" value="1"/>
</dbReference>
<dbReference type="SUPFAM" id="SSF82615">
    <property type="entry name" value="Polo-box domain"/>
    <property type="match status" value="2"/>
</dbReference>
<keyword evidence="2" id="KW-0808">Transferase</keyword>
<keyword evidence="10" id="KW-1185">Reference proteome</keyword>
<dbReference type="OrthoDB" id="408964at2759"/>
<dbReference type="CDD" id="cd13117">
    <property type="entry name" value="POLO_box_2"/>
    <property type="match status" value="1"/>
</dbReference>
<keyword evidence="3" id="KW-0677">Repeat</keyword>
<gene>
    <name evidence="9" type="ORF">HPB51_003829</name>
</gene>
<name>A0A9J6ELJ6_RHIMP</name>
<dbReference type="VEuPathDB" id="VectorBase:LOC119181288"/>
<dbReference type="GO" id="GO:0007052">
    <property type="term" value="P:mitotic spindle organization"/>
    <property type="evidence" value="ECO:0007669"/>
    <property type="project" value="TreeGrafter"/>
</dbReference>
<evidence type="ECO:0000256" key="7">
    <source>
        <dbReference type="SAM" id="MobiDB-lite"/>
    </source>
</evidence>
<feature type="domain" description="POLO box" evidence="8">
    <location>
        <begin position="116"/>
        <end position="194"/>
    </location>
</feature>
<accession>A0A9J6ELJ6</accession>
<evidence type="ECO:0000256" key="6">
    <source>
        <dbReference type="ARBA" id="ARBA00022840"/>
    </source>
</evidence>
<dbReference type="GO" id="GO:0005524">
    <property type="term" value="F:ATP binding"/>
    <property type="evidence" value="ECO:0007669"/>
    <property type="project" value="UniProtKB-KW"/>
</dbReference>
<dbReference type="GO" id="GO:0000922">
    <property type="term" value="C:spindle pole"/>
    <property type="evidence" value="ECO:0007669"/>
    <property type="project" value="TreeGrafter"/>
</dbReference>
<dbReference type="InterPro" id="IPR033701">
    <property type="entry name" value="POLO_box_1"/>
</dbReference>
<dbReference type="GO" id="GO:0005634">
    <property type="term" value="C:nucleus"/>
    <property type="evidence" value="ECO:0007669"/>
    <property type="project" value="TreeGrafter"/>
</dbReference>
<dbReference type="GO" id="GO:0000776">
    <property type="term" value="C:kinetochore"/>
    <property type="evidence" value="ECO:0007669"/>
    <property type="project" value="TreeGrafter"/>
</dbReference>
<dbReference type="PROSITE" id="PS50078">
    <property type="entry name" value="POLO_BOX"/>
    <property type="match status" value="2"/>
</dbReference>
<keyword evidence="6" id="KW-0067">ATP-binding</keyword>
<organism evidence="9 10">
    <name type="scientific">Rhipicephalus microplus</name>
    <name type="common">Cattle tick</name>
    <name type="synonym">Boophilus microplus</name>
    <dbReference type="NCBI Taxonomy" id="6941"/>
    <lineage>
        <taxon>Eukaryota</taxon>
        <taxon>Metazoa</taxon>
        <taxon>Ecdysozoa</taxon>
        <taxon>Arthropoda</taxon>
        <taxon>Chelicerata</taxon>
        <taxon>Arachnida</taxon>
        <taxon>Acari</taxon>
        <taxon>Parasitiformes</taxon>
        <taxon>Ixodida</taxon>
        <taxon>Ixodoidea</taxon>
        <taxon>Ixodidae</taxon>
        <taxon>Rhipicephalinae</taxon>
        <taxon>Rhipicephalus</taxon>
        <taxon>Boophilus</taxon>
    </lineage>
</organism>
<dbReference type="InterPro" id="IPR033695">
    <property type="entry name" value="POLO_box_2"/>
</dbReference>
<evidence type="ECO:0000259" key="8">
    <source>
        <dbReference type="PROSITE" id="PS50078"/>
    </source>
</evidence>
<evidence type="ECO:0000256" key="4">
    <source>
        <dbReference type="ARBA" id="ARBA00022741"/>
    </source>
</evidence>
<reference evidence="9" key="1">
    <citation type="journal article" date="2020" name="Cell">
        <title>Large-Scale Comparative Analyses of Tick Genomes Elucidate Their Genetic Diversity and Vector Capacities.</title>
        <authorList>
            <consortium name="Tick Genome and Microbiome Consortium (TIGMIC)"/>
            <person name="Jia N."/>
            <person name="Wang J."/>
            <person name="Shi W."/>
            <person name="Du L."/>
            <person name="Sun Y."/>
            <person name="Zhan W."/>
            <person name="Jiang J.F."/>
            <person name="Wang Q."/>
            <person name="Zhang B."/>
            <person name="Ji P."/>
            <person name="Bell-Sakyi L."/>
            <person name="Cui X.M."/>
            <person name="Yuan T.T."/>
            <person name="Jiang B.G."/>
            <person name="Yang W.F."/>
            <person name="Lam T.T."/>
            <person name="Chang Q.C."/>
            <person name="Ding S.J."/>
            <person name="Wang X.J."/>
            <person name="Zhu J.G."/>
            <person name="Ruan X.D."/>
            <person name="Zhao L."/>
            <person name="Wei J.T."/>
            <person name="Ye R.Z."/>
            <person name="Que T.C."/>
            <person name="Du C.H."/>
            <person name="Zhou Y.H."/>
            <person name="Cheng J.X."/>
            <person name="Dai P.F."/>
            <person name="Guo W.B."/>
            <person name="Han X.H."/>
            <person name="Huang E.J."/>
            <person name="Li L.F."/>
            <person name="Wei W."/>
            <person name="Gao Y.C."/>
            <person name="Liu J.Z."/>
            <person name="Shao H.Z."/>
            <person name="Wang X."/>
            <person name="Wang C.C."/>
            <person name="Yang T.C."/>
            <person name="Huo Q.B."/>
            <person name="Li W."/>
            <person name="Chen H.Y."/>
            <person name="Chen S.E."/>
            <person name="Zhou L.G."/>
            <person name="Ni X.B."/>
            <person name="Tian J.H."/>
            <person name="Sheng Y."/>
            <person name="Liu T."/>
            <person name="Pan Y.S."/>
            <person name="Xia L.Y."/>
            <person name="Li J."/>
            <person name="Zhao F."/>
            <person name="Cao W.C."/>
        </authorList>
    </citation>
    <scope>NUCLEOTIDE SEQUENCE</scope>
    <source>
        <strain evidence="9">Rmic-2018</strain>
    </source>
</reference>
<dbReference type="GO" id="GO:0005813">
    <property type="term" value="C:centrosome"/>
    <property type="evidence" value="ECO:0007669"/>
    <property type="project" value="TreeGrafter"/>
</dbReference>
<feature type="domain" description="POLO box" evidence="8">
    <location>
        <begin position="215"/>
        <end position="296"/>
    </location>
</feature>
<feature type="region of interest" description="Disordered" evidence="7">
    <location>
        <begin position="1"/>
        <end position="26"/>
    </location>
</feature>
<evidence type="ECO:0000256" key="2">
    <source>
        <dbReference type="ARBA" id="ARBA00022679"/>
    </source>
</evidence>
<evidence type="ECO:0000313" key="9">
    <source>
        <dbReference type="EMBL" id="KAH8034988.1"/>
    </source>
</evidence>
<proteinExistence type="predicted"/>
<keyword evidence="1" id="KW-0723">Serine/threonine-protein kinase</keyword>
<evidence type="ECO:0000313" key="10">
    <source>
        <dbReference type="Proteomes" id="UP000821866"/>
    </source>
</evidence>
<dbReference type="InterPro" id="IPR036947">
    <property type="entry name" value="POLO_box_dom_sf"/>
</dbReference>
<dbReference type="EMBL" id="JABSTU010000003">
    <property type="protein sequence ID" value="KAH8034988.1"/>
    <property type="molecule type" value="Genomic_DNA"/>
</dbReference>
<dbReference type="Proteomes" id="UP000821866">
    <property type="component" value="Chromosome 11"/>
</dbReference>
<dbReference type="GO" id="GO:0005737">
    <property type="term" value="C:cytoplasm"/>
    <property type="evidence" value="ECO:0007669"/>
    <property type="project" value="TreeGrafter"/>
</dbReference>
<dbReference type="AlphaFoldDB" id="A0A9J6ELJ6"/>
<evidence type="ECO:0000256" key="1">
    <source>
        <dbReference type="ARBA" id="ARBA00022527"/>
    </source>
</evidence>
<dbReference type="PANTHER" id="PTHR24345:SF93">
    <property type="entry name" value="SERINE_THREONINE-PROTEIN KINASE PLK1"/>
    <property type="match status" value="1"/>
</dbReference>
<protein>
    <recommendedName>
        <fullName evidence="8">POLO box domain-containing protein</fullName>
    </recommendedName>
</protein>
<evidence type="ECO:0000256" key="5">
    <source>
        <dbReference type="ARBA" id="ARBA00022777"/>
    </source>
</evidence>
<dbReference type="Gene3D" id="3.30.1120.30">
    <property type="entry name" value="POLO box domain"/>
    <property type="match status" value="2"/>
</dbReference>
<dbReference type="GO" id="GO:0004674">
    <property type="term" value="F:protein serine/threonine kinase activity"/>
    <property type="evidence" value="ECO:0007669"/>
    <property type="project" value="UniProtKB-KW"/>
</dbReference>
<comment type="caution">
    <text evidence="9">The sequence shown here is derived from an EMBL/GenBank/DDBJ whole genome shotgun (WGS) entry which is preliminary data.</text>
</comment>
<dbReference type="Pfam" id="PF00659">
    <property type="entry name" value="POLO_box"/>
    <property type="match status" value="2"/>
</dbReference>
<reference evidence="9" key="2">
    <citation type="submission" date="2021-09" db="EMBL/GenBank/DDBJ databases">
        <authorList>
            <person name="Jia N."/>
            <person name="Wang J."/>
            <person name="Shi W."/>
            <person name="Du L."/>
            <person name="Sun Y."/>
            <person name="Zhan W."/>
            <person name="Jiang J."/>
            <person name="Wang Q."/>
            <person name="Zhang B."/>
            <person name="Ji P."/>
            <person name="Sakyi L.B."/>
            <person name="Cui X."/>
            <person name="Yuan T."/>
            <person name="Jiang B."/>
            <person name="Yang W."/>
            <person name="Lam T.T.-Y."/>
            <person name="Chang Q."/>
            <person name="Ding S."/>
            <person name="Wang X."/>
            <person name="Zhu J."/>
            <person name="Ruan X."/>
            <person name="Zhao L."/>
            <person name="Wei J."/>
            <person name="Que T."/>
            <person name="Du C."/>
            <person name="Cheng J."/>
            <person name="Dai P."/>
            <person name="Han X."/>
            <person name="Huang E."/>
            <person name="Gao Y."/>
            <person name="Liu J."/>
            <person name="Shao H."/>
            <person name="Ye R."/>
            <person name="Li L."/>
            <person name="Wei W."/>
            <person name="Wang X."/>
            <person name="Wang C."/>
            <person name="Huo Q."/>
            <person name="Li W."/>
            <person name="Guo W."/>
            <person name="Chen H."/>
            <person name="Chen S."/>
            <person name="Zhou L."/>
            <person name="Zhou L."/>
            <person name="Ni X."/>
            <person name="Tian J."/>
            <person name="Zhou Y."/>
            <person name="Sheng Y."/>
            <person name="Liu T."/>
            <person name="Pan Y."/>
            <person name="Xia L."/>
            <person name="Li J."/>
            <person name="Zhao F."/>
            <person name="Cao W."/>
        </authorList>
    </citation>
    <scope>NUCLEOTIDE SEQUENCE</scope>
    <source>
        <strain evidence="9">Rmic-2018</strain>
        <tissue evidence="9">Larvae</tissue>
    </source>
</reference>
<evidence type="ECO:0000256" key="3">
    <source>
        <dbReference type="ARBA" id="ARBA00022737"/>
    </source>
</evidence>